<dbReference type="AlphaFoldDB" id="A0A1I2AEQ6"/>
<dbReference type="EMBL" id="FOMS01000009">
    <property type="protein sequence ID" value="SFE42038.1"/>
    <property type="molecule type" value="Genomic_DNA"/>
</dbReference>
<organism evidence="7 8">
    <name type="scientific">Roseivivax sediminis</name>
    <dbReference type="NCBI Taxonomy" id="936889"/>
    <lineage>
        <taxon>Bacteria</taxon>
        <taxon>Pseudomonadati</taxon>
        <taxon>Pseudomonadota</taxon>
        <taxon>Alphaproteobacteria</taxon>
        <taxon>Rhodobacterales</taxon>
        <taxon>Roseobacteraceae</taxon>
        <taxon>Roseivivax</taxon>
    </lineage>
</organism>
<gene>
    <name evidence="7" type="ORF">SAMN04515678_109191</name>
</gene>
<dbReference type="PANTHER" id="PTHR33337">
    <property type="entry name" value="GFA DOMAIN-CONTAINING PROTEIN"/>
    <property type="match status" value="1"/>
</dbReference>
<evidence type="ECO:0000256" key="3">
    <source>
        <dbReference type="ARBA" id="ARBA00022833"/>
    </source>
</evidence>
<dbReference type="GO" id="GO:0051907">
    <property type="term" value="F:S-(hydroxymethyl)glutathione synthase activity"/>
    <property type="evidence" value="ECO:0007669"/>
    <property type="project" value="UniProtKB-UniRule"/>
</dbReference>
<dbReference type="NCBIfam" id="NF003829">
    <property type="entry name" value="PRK05417.1"/>
    <property type="match status" value="1"/>
</dbReference>
<keyword evidence="4" id="KW-0456">Lyase</keyword>
<dbReference type="OrthoDB" id="9011205at2"/>
<reference evidence="7 8" key="1">
    <citation type="submission" date="2016-10" db="EMBL/GenBank/DDBJ databases">
        <authorList>
            <person name="Varghese N."/>
            <person name="Submissions S."/>
        </authorList>
    </citation>
    <scope>NUCLEOTIDE SEQUENCE [LARGE SCALE GENOMIC DNA]</scope>
    <source>
        <strain evidence="8">YIM D21,KCTC 23444,ACCC 10710</strain>
    </source>
</reference>
<protein>
    <recommendedName>
        <fullName evidence="5">S-(hydroxymethyl)glutathione synthase</fullName>
        <ecNumber evidence="5">4.4.1.22</ecNumber>
    </recommendedName>
</protein>
<evidence type="ECO:0000313" key="8">
    <source>
        <dbReference type="Proteomes" id="UP000325289"/>
    </source>
</evidence>
<proteinExistence type="inferred from homology"/>
<sequence>MRFLSTLFGSESDVTERFDHVALHPLFDAGLPERAENFPGSALRCHCPEDRVVIEVAAQSVHPHLCGCTRCWKPVGALFSLVAAVPRGKVTIMQNEDKLEVVDPSVPILRHACTGCGVHMFGRIEDEKHPLHGLDWVHQELADLAGWSRPTFASYVSSIIEVGVEPDRMAAVRARLTELGLTAYDCWPPEIMDQVSTWRARMRGVLL</sequence>
<dbReference type="GO" id="GO:0008270">
    <property type="term" value="F:zinc ion binding"/>
    <property type="evidence" value="ECO:0007669"/>
    <property type="project" value="InterPro"/>
</dbReference>
<keyword evidence="2" id="KW-0479">Metal-binding</keyword>
<dbReference type="EC" id="4.4.1.22" evidence="5"/>
<feature type="domain" description="CENP-V/GFA" evidence="6">
    <location>
        <begin position="38"/>
        <end position="185"/>
    </location>
</feature>
<dbReference type="Pfam" id="PF04828">
    <property type="entry name" value="GFA"/>
    <property type="match status" value="1"/>
</dbReference>
<evidence type="ECO:0000256" key="1">
    <source>
        <dbReference type="ARBA" id="ARBA00005495"/>
    </source>
</evidence>
<dbReference type="SUPFAM" id="SSF51316">
    <property type="entry name" value="Mss4-like"/>
    <property type="match status" value="1"/>
</dbReference>
<evidence type="ECO:0000256" key="5">
    <source>
        <dbReference type="NCBIfam" id="TIGR02820"/>
    </source>
</evidence>
<keyword evidence="3" id="KW-0862">Zinc</keyword>
<dbReference type="InterPro" id="IPR014185">
    <property type="entry name" value="Formald_GSH"/>
</dbReference>
<dbReference type="PROSITE" id="PS51891">
    <property type="entry name" value="CENP_V_GFA"/>
    <property type="match status" value="1"/>
</dbReference>
<dbReference type="PANTHER" id="PTHR33337:SF40">
    <property type="entry name" value="CENP-V_GFA DOMAIN-CONTAINING PROTEIN-RELATED"/>
    <property type="match status" value="1"/>
</dbReference>
<dbReference type="RefSeq" id="WP_149756760.1">
    <property type="nucleotide sequence ID" value="NZ_FOMS01000009.1"/>
</dbReference>
<dbReference type="Proteomes" id="UP000325289">
    <property type="component" value="Unassembled WGS sequence"/>
</dbReference>
<accession>A0A1I2AEQ6</accession>
<dbReference type="NCBIfam" id="TIGR02820">
    <property type="entry name" value="formald_GSH"/>
    <property type="match status" value="1"/>
</dbReference>
<evidence type="ECO:0000256" key="4">
    <source>
        <dbReference type="ARBA" id="ARBA00023239"/>
    </source>
</evidence>
<evidence type="ECO:0000259" key="6">
    <source>
        <dbReference type="PROSITE" id="PS51891"/>
    </source>
</evidence>
<keyword evidence="8" id="KW-1185">Reference proteome</keyword>
<dbReference type="InterPro" id="IPR011057">
    <property type="entry name" value="Mss4-like_sf"/>
</dbReference>
<evidence type="ECO:0000256" key="2">
    <source>
        <dbReference type="ARBA" id="ARBA00022723"/>
    </source>
</evidence>
<evidence type="ECO:0000313" key="7">
    <source>
        <dbReference type="EMBL" id="SFE42038.1"/>
    </source>
</evidence>
<dbReference type="Gene3D" id="3.90.1590.10">
    <property type="entry name" value="glutathione-dependent formaldehyde- activating enzyme (gfa)"/>
    <property type="match status" value="1"/>
</dbReference>
<dbReference type="InterPro" id="IPR006913">
    <property type="entry name" value="CENP-V/GFA"/>
</dbReference>
<name>A0A1I2AEQ6_9RHOB</name>
<dbReference type="GO" id="GO:0046294">
    <property type="term" value="P:formaldehyde catabolic process"/>
    <property type="evidence" value="ECO:0007669"/>
    <property type="project" value="InterPro"/>
</dbReference>
<comment type="similarity">
    <text evidence="1">Belongs to the Gfa family.</text>
</comment>